<dbReference type="RefSeq" id="WP_061949163.1">
    <property type="nucleotide sequence ID" value="NZ_LTAO01000023.1"/>
</dbReference>
<evidence type="ECO:0000313" key="1">
    <source>
        <dbReference type="EMBL" id="KYG29357.1"/>
    </source>
</evidence>
<organism evidence="1 2">
    <name type="scientific">Alkalihalobacillus trypoxylicola</name>
    <dbReference type="NCBI Taxonomy" id="519424"/>
    <lineage>
        <taxon>Bacteria</taxon>
        <taxon>Bacillati</taxon>
        <taxon>Bacillota</taxon>
        <taxon>Bacilli</taxon>
        <taxon>Bacillales</taxon>
        <taxon>Bacillaceae</taxon>
        <taxon>Alkalihalobacillus</taxon>
    </lineage>
</organism>
<evidence type="ECO:0008006" key="3">
    <source>
        <dbReference type="Google" id="ProtNLM"/>
    </source>
</evidence>
<evidence type="ECO:0000313" key="2">
    <source>
        <dbReference type="Proteomes" id="UP000075806"/>
    </source>
</evidence>
<proteinExistence type="predicted"/>
<dbReference type="STRING" id="519424.AZF04_07475"/>
<dbReference type="AlphaFoldDB" id="A0A162DEA9"/>
<dbReference type="Proteomes" id="UP000075806">
    <property type="component" value="Unassembled WGS sequence"/>
</dbReference>
<gene>
    <name evidence="1" type="ORF">AZF04_07475</name>
</gene>
<dbReference type="EMBL" id="LTAO01000023">
    <property type="protein sequence ID" value="KYG29357.1"/>
    <property type="molecule type" value="Genomic_DNA"/>
</dbReference>
<reference evidence="1" key="1">
    <citation type="submission" date="2016-02" db="EMBL/GenBank/DDBJ databases">
        <title>Genome sequence of Bacillus trypoxylicola KCTC 13244(T).</title>
        <authorList>
            <person name="Jeong H."/>
            <person name="Park S.-H."/>
            <person name="Choi S.-K."/>
        </authorList>
    </citation>
    <scope>NUCLEOTIDE SEQUENCE [LARGE SCALE GENOMIC DNA]</scope>
    <source>
        <strain evidence="1">KCTC 13244</strain>
    </source>
</reference>
<comment type="caution">
    <text evidence="1">The sequence shown here is derived from an EMBL/GenBank/DDBJ whole genome shotgun (WGS) entry which is preliminary data.</text>
</comment>
<sequence>MKLLLLVILSTLISLLAFMLNPIFGAILCLGILLGVNMWIALMVKDIHNELLSNKTKQSIADRVYEEYVKEKHMTKP</sequence>
<name>A0A162DEA9_9BACI</name>
<protein>
    <recommendedName>
        <fullName evidence="3">ATP-dependent Lon protease</fullName>
    </recommendedName>
</protein>
<keyword evidence="2" id="KW-1185">Reference proteome</keyword>
<accession>A0A162DEA9</accession>